<name>A0A4R0P8V4_9SPHI</name>
<reference evidence="1 2" key="1">
    <citation type="submission" date="2019-02" db="EMBL/GenBank/DDBJ databases">
        <title>Pedobacter sp. RP-3-11 sp. nov., isolated from Arctic soil.</title>
        <authorList>
            <person name="Dahal R.H."/>
        </authorList>
    </citation>
    <scope>NUCLEOTIDE SEQUENCE [LARGE SCALE GENOMIC DNA]</scope>
    <source>
        <strain evidence="1 2">RP-3-11</strain>
    </source>
</reference>
<dbReference type="EMBL" id="SJSN01000002">
    <property type="protein sequence ID" value="TCD12120.1"/>
    <property type="molecule type" value="Genomic_DNA"/>
</dbReference>
<dbReference type="AlphaFoldDB" id="A0A4R0P8V4"/>
<evidence type="ECO:0000313" key="1">
    <source>
        <dbReference type="EMBL" id="TCD12120.1"/>
    </source>
</evidence>
<organism evidence="1 2">
    <name type="scientific">Pedobacter frigidisoli</name>
    <dbReference type="NCBI Taxonomy" id="2530455"/>
    <lineage>
        <taxon>Bacteria</taxon>
        <taxon>Pseudomonadati</taxon>
        <taxon>Bacteroidota</taxon>
        <taxon>Sphingobacteriia</taxon>
        <taxon>Sphingobacteriales</taxon>
        <taxon>Sphingobacteriaceae</taxon>
        <taxon>Pedobacter</taxon>
    </lineage>
</organism>
<protein>
    <recommendedName>
        <fullName evidence="3">Lipocalin-like domain-containing protein</fullName>
    </recommendedName>
</protein>
<evidence type="ECO:0000313" key="2">
    <source>
        <dbReference type="Proteomes" id="UP000291485"/>
    </source>
</evidence>
<evidence type="ECO:0008006" key="3">
    <source>
        <dbReference type="Google" id="ProtNLM"/>
    </source>
</evidence>
<comment type="caution">
    <text evidence="1">The sequence shown here is derived from an EMBL/GenBank/DDBJ whole genome shotgun (WGS) entry which is preliminary data.</text>
</comment>
<accession>A0A4R0P8V4</accession>
<dbReference type="RefSeq" id="WP_131556600.1">
    <property type="nucleotide sequence ID" value="NZ_SJSN01000002.1"/>
</dbReference>
<dbReference type="PROSITE" id="PS51257">
    <property type="entry name" value="PROKAR_LIPOPROTEIN"/>
    <property type="match status" value="1"/>
</dbReference>
<dbReference type="Proteomes" id="UP000291485">
    <property type="component" value="Unassembled WGS sequence"/>
</dbReference>
<keyword evidence="2" id="KW-1185">Reference proteome</keyword>
<proteinExistence type="predicted"/>
<dbReference type="OrthoDB" id="9934563at2"/>
<gene>
    <name evidence="1" type="ORF">EZ449_03630</name>
</gene>
<sequence length="150" mass="17137">MKKYIALCLITIFVFCACKPKAKPVKVMMDKQDKIIEQQLIGEWAVVSSWKDSVLTFKNKLDKTYKQEIFPSYNTILFNAKTGVINVETYGEFGCGMAAVQNLNMKPIKWSVTNSKLHLKGIYSDYSGENSIDSFYKINRTNEVLTLTKI</sequence>